<comment type="similarity">
    <text evidence="3">Belongs to the HAD-like hydrolase superfamily. CbbY/CbbZ/Gph/YieH family.</text>
</comment>
<dbReference type="SFLD" id="SFLDG01129">
    <property type="entry name" value="C1.5:_HAD__Beta-PGM__Phosphata"/>
    <property type="match status" value="1"/>
</dbReference>
<name>A0AAE4Z9X5_9BACT</name>
<dbReference type="Gene3D" id="1.10.150.240">
    <property type="entry name" value="Putative phosphatase, domain 2"/>
    <property type="match status" value="1"/>
</dbReference>
<protein>
    <recommendedName>
        <fullName evidence="4">phosphoglycolate phosphatase</fullName>
        <ecNumber evidence="4">3.1.3.18</ecNumber>
    </recommendedName>
</protein>
<dbReference type="SFLD" id="SFLDS00003">
    <property type="entry name" value="Haloacid_Dehalogenase"/>
    <property type="match status" value="1"/>
</dbReference>
<evidence type="ECO:0000313" key="6">
    <source>
        <dbReference type="Proteomes" id="UP000702544"/>
    </source>
</evidence>
<dbReference type="SUPFAM" id="SSF56784">
    <property type="entry name" value="HAD-like"/>
    <property type="match status" value="1"/>
</dbReference>
<dbReference type="EC" id="3.1.3.18" evidence="4"/>
<comment type="catalytic activity">
    <reaction evidence="1">
        <text>2-phosphoglycolate + H2O = glycolate + phosphate</text>
        <dbReference type="Rhea" id="RHEA:14369"/>
        <dbReference type="ChEBI" id="CHEBI:15377"/>
        <dbReference type="ChEBI" id="CHEBI:29805"/>
        <dbReference type="ChEBI" id="CHEBI:43474"/>
        <dbReference type="ChEBI" id="CHEBI:58033"/>
        <dbReference type="EC" id="3.1.3.18"/>
    </reaction>
</comment>
<proteinExistence type="inferred from homology"/>
<dbReference type="AlphaFoldDB" id="A0AAE4Z9X5"/>
<gene>
    <name evidence="5" type="ORF">GWO12_15460</name>
</gene>
<dbReference type="InterPro" id="IPR023214">
    <property type="entry name" value="HAD_sf"/>
</dbReference>
<dbReference type="InterPro" id="IPR036412">
    <property type="entry name" value="HAD-like_sf"/>
</dbReference>
<dbReference type="GO" id="GO:0006281">
    <property type="term" value="P:DNA repair"/>
    <property type="evidence" value="ECO:0007669"/>
    <property type="project" value="TreeGrafter"/>
</dbReference>
<dbReference type="PANTHER" id="PTHR43434">
    <property type="entry name" value="PHOSPHOGLYCOLATE PHOSPHATASE"/>
    <property type="match status" value="1"/>
</dbReference>
<accession>A0AAE4Z9X5</accession>
<evidence type="ECO:0000256" key="1">
    <source>
        <dbReference type="ARBA" id="ARBA00000830"/>
    </source>
</evidence>
<evidence type="ECO:0000313" key="5">
    <source>
        <dbReference type="EMBL" id="NIR76479.1"/>
    </source>
</evidence>
<dbReference type="InterPro" id="IPR050155">
    <property type="entry name" value="HAD-like_hydrolase_sf"/>
</dbReference>
<dbReference type="Proteomes" id="UP000702544">
    <property type="component" value="Unassembled WGS sequence"/>
</dbReference>
<dbReference type="Pfam" id="PF12710">
    <property type="entry name" value="HAD"/>
    <property type="match status" value="1"/>
</dbReference>
<organism evidence="5 6">
    <name type="scientific">Candidatus Kutchimonas denitrificans</name>
    <dbReference type="NCBI Taxonomy" id="3056748"/>
    <lineage>
        <taxon>Bacteria</taxon>
        <taxon>Pseudomonadati</taxon>
        <taxon>Gemmatimonadota</taxon>
        <taxon>Gemmatimonadia</taxon>
        <taxon>Candidatus Palauibacterales</taxon>
        <taxon>Candidatus Palauibacteraceae</taxon>
        <taxon>Candidatus Kutchimonas</taxon>
    </lineage>
</organism>
<evidence type="ECO:0000256" key="3">
    <source>
        <dbReference type="ARBA" id="ARBA00006171"/>
    </source>
</evidence>
<comment type="caution">
    <text evidence="5">The sequence shown here is derived from an EMBL/GenBank/DDBJ whole genome shotgun (WGS) entry which is preliminary data.</text>
</comment>
<comment type="pathway">
    <text evidence="2">Organic acid metabolism; glycolate biosynthesis; glycolate from 2-phosphoglycolate: step 1/1.</text>
</comment>
<dbReference type="EMBL" id="JAACAK010000130">
    <property type="protein sequence ID" value="NIR76479.1"/>
    <property type="molecule type" value="Genomic_DNA"/>
</dbReference>
<dbReference type="PANTHER" id="PTHR43434:SF1">
    <property type="entry name" value="PHOSPHOGLYCOLATE PHOSPHATASE"/>
    <property type="match status" value="1"/>
</dbReference>
<reference evidence="5 6" key="1">
    <citation type="submission" date="2020-01" db="EMBL/GenBank/DDBJ databases">
        <title>Genomes assembled from Gulf of Kutch pelagic sediment metagenomes.</title>
        <authorList>
            <person name="Chandrashekar M."/>
            <person name="Mahajan M.S."/>
            <person name="Dave K.J."/>
            <person name="Vatsa P."/>
            <person name="Nathani N.M."/>
        </authorList>
    </citation>
    <scope>NUCLEOTIDE SEQUENCE [LARGE SCALE GENOMIC DNA]</scope>
    <source>
        <strain evidence="5">KS3-K002</strain>
    </source>
</reference>
<dbReference type="GO" id="GO:0008967">
    <property type="term" value="F:phosphoglycolate phosphatase activity"/>
    <property type="evidence" value="ECO:0007669"/>
    <property type="project" value="UniProtKB-EC"/>
</dbReference>
<evidence type="ECO:0000256" key="2">
    <source>
        <dbReference type="ARBA" id="ARBA00004818"/>
    </source>
</evidence>
<evidence type="ECO:0000256" key="4">
    <source>
        <dbReference type="ARBA" id="ARBA00013078"/>
    </source>
</evidence>
<sequence length="253" mass="26415">MTPKYAVLFDIDGTLLLSDSAGRVALHAALEAVYGTAGPIESYAFHGKTDPQIVLELMAAAGLVEVEIRRLMPSLWPLYLERLDHELGIRRRESRIRVLPGVLELLAELRTRPDLSMGLLTGNIEEGARRKLEAAGLAAGFGFGGYGSDSEDRPGIARVALERFRSSLRDGEDGATPVVVGDTPADVACARAVGGRAVAVATGRHSLRDLEECGADAVFEDFSDASGVVECILTLSGAGGSALGGAGANGGGR</sequence>
<dbReference type="Gene3D" id="3.40.50.1000">
    <property type="entry name" value="HAD superfamily/HAD-like"/>
    <property type="match status" value="1"/>
</dbReference>
<keyword evidence="5" id="KW-0378">Hydrolase</keyword>
<dbReference type="InterPro" id="IPR023198">
    <property type="entry name" value="PGP-like_dom2"/>
</dbReference>